<dbReference type="InterPro" id="IPR016156">
    <property type="entry name" value="FAD/NAD-linked_Rdtase_dimer_sf"/>
</dbReference>
<evidence type="ECO:0000313" key="8">
    <source>
        <dbReference type="EMBL" id="ACQ91947.1"/>
    </source>
</evidence>
<sequence>MTKIVIIGGVAGGASAAARARRLSETAEIIVLERGEFVSFANCGLPYHISGEIEARDALLLQTPESFRHRFNVDVRVFNEVIAIDKHKKEVTVRRVLTGEIYQESYDKLLLSPGASPVKPPIPGINSHYVFSLRNIPDMDQILSSLLLNQPQHATVVGGGFIGLEMVEALHHRGIKVTLLELSDQVMAPVDREMANMLHQELVEKGVDLRLNTGLAAVTELEIQPAEPEATGEYDKQIEHTNTLELMLSTGEMLKTGLVVLAIGVKPETMLANQAGIELGARGGIKVDARMCTSDPDIFAVGDVVETEDFVTALPSLVPLAGPANRQGRIAADNMLGRREIYRRTQGTSICKLFDMAIGSTGLNEKTLKRLKLPYEKIYVHTASHASYYPGAHPVTLKLLFNPTDGEILGAQAAGLDGVDKRIDVLAVAQRARMSVYTLQDLELTYAPPFGSARDVVNQAGMVASNILKGDEAVCHSEELLLGASDQIVLDVRNPPELEASGTFPDAINIPLDQLRQRLHELPKDKEILVACQVGLRGHVACRMLIQHGFKARNLTGGFKTYQMVTTKF</sequence>
<dbReference type="eggNOG" id="COG0607">
    <property type="taxonomic scope" value="Bacteria"/>
</dbReference>
<dbReference type="STRING" id="595494.Tola_0317"/>
<dbReference type="InterPro" id="IPR004099">
    <property type="entry name" value="Pyr_nucl-diS_OxRdtase_dimer"/>
</dbReference>
<dbReference type="SUPFAM" id="SSF55424">
    <property type="entry name" value="FAD/NAD-linked reductases, dimerisation (C-terminal) domain"/>
    <property type="match status" value="1"/>
</dbReference>
<dbReference type="KEGG" id="tau:Tola_0317"/>
<dbReference type="CDD" id="cd01524">
    <property type="entry name" value="RHOD_Pyr_redox"/>
    <property type="match status" value="1"/>
</dbReference>
<comment type="cofactor">
    <cofactor evidence="1">
        <name>FAD</name>
        <dbReference type="ChEBI" id="CHEBI:57692"/>
    </cofactor>
</comment>
<dbReference type="Gene3D" id="3.40.250.10">
    <property type="entry name" value="Rhodanese-like domain"/>
    <property type="match status" value="1"/>
</dbReference>
<evidence type="ECO:0000256" key="4">
    <source>
        <dbReference type="ARBA" id="ARBA00022827"/>
    </source>
</evidence>
<dbReference type="InterPro" id="IPR036188">
    <property type="entry name" value="FAD/NAD-bd_sf"/>
</dbReference>
<dbReference type="Gene3D" id="3.50.50.60">
    <property type="entry name" value="FAD/NAD(P)-binding domain"/>
    <property type="match status" value="2"/>
</dbReference>
<dbReference type="SUPFAM" id="SSF51905">
    <property type="entry name" value="FAD/NAD(P)-binding domain"/>
    <property type="match status" value="2"/>
</dbReference>
<keyword evidence="6" id="KW-0676">Redox-active center</keyword>
<name>C4L8S7_TOLAT</name>
<dbReference type="PRINTS" id="PR00368">
    <property type="entry name" value="FADPNR"/>
</dbReference>
<dbReference type="PANTHER" id="PTHR43429:SF1">
    <property type="entry name" value="NAD(P)H SULFUR OXIDOREDUCTASE (COA-DEPENDENT)"/>
    <property type="match status" value="1"/>
</dbReference>
<evidence type="ECO:0000256" key="6">
    <source>
        <dbReference type="ARBA" id="ARBA00023284"/>
    </source>
</evidence>
<keyword evidence="5" id="KW-0560">Oxidoreductase</keyword>
<evidence type="ECO:0000256" key="2">
    <source>
        <dbReference type="ARBA" id="ARBA00009130"/>
    </source>
</evidence>
<evidence type="ECO:0000256" key="3">
    <source>
        <dbReference type="ARBA" id="ARBA00022630"/>
    </source>
</evidence>
<dbReference type="InterPro" id="IPR050260">
    <property type="entry name" value="FAD-bd_OxRdtase"/>
</dbReference>
<dbReference type="Pfam" id="PF07992">
    <property type="entry name" value="Pyr_redox_2"/>
    <property type="match status" value="1"/>
</dbReference>
<keyword evidence="4" id="KW-0274">FAD</keyword>
<reference evidence="9" key="1">
    <citation type="submission" date="2009-05" db="EMBL/GenBank/DDBJ databases">
        <title>Complete sequence of Tolumonas auensis DSM 9187.</title>
        <authorList>
            <consortium name="US DOE Joint Genome Institute"/>
            <person name="Lucas S."/>
            <person name="Copeland A."/>
            <person name="Lapidus A."/>
            <person name="Glavina del Rio T."/>
            <person name="Tice H."/>
            <person name="Bruce D."/>
            <person name="Goodwin L."/>
            <person name="Pitluck S."/>
            <person name="Chertkov O."/>
            <person name="Brettin T."/>
            <person name="Detter J.C."/>
            <person name="Han C."/>
            <person name="Larimer F."/>
            <person name="Land M."/>
            <person name="Hauser L."/>
            <person name="Kyrpides N."/>
            <person name="Mikhailova N."/>
            <person name="Spring S."/>
            <person name="Beller H."/>
        </authorList>
    </citation>
    <scope>NUCLEOTIDE SEQUENCE [LARGE SCALE GENOMIC DNA]</scope>
    <source>
        <strain evidence="9">DSM 9187 / TA4</strain>
    </source>
</reference>
<dbReference type="OrthoDB" id="9800167at2"/>
<dbReference type="eggNOG" id="COG0446">
    <property type="taxonomic scope" value="Bacteria"/>
</dbReference>
<dbReference type="Pfam" id="PF00581">
    <property type="entry name" value="Rhodanese"/>
    <property type="match status" value="1"/>
</dbReference>
<evidence type="ECO:0000259" key="7">
    <source>
        <dbReference type="PROSITE" id="PS50206"/>
    </source>
</evidence>
<dbReference type="InterPro" id="IPR001763">
    <property type="entry name" value="Rhodanese-like_dom"/>
</dbReference>
<dbReference type="HOGENOM" id="CLU_003291_1_2_6"/>
<dbReference type="GO" id="GO:0016491">
    <property type="term" value="F:oxidoreductase activity"/>
    <property type="evidence" value="ECO:0007669"/>
    <property type="project" value="UniProtKB-KW"/>
</dbReference>
<evidence type="ECO:0000256" key="1">
    <source>
        <dbReference type="ARBA" id="ARBA00001974"/>
    </source>
</evidence>
<keyword evidence="9" id="KW-1185">Reference proteome</keyword>
<dbReference type="InterPro" id="IPR036873">
    <property type="entry name" value="Rhodanese-like_dom_sf"/>
</dbReference>
<proteinExistence type="inferred from homology"/>
<dbReference type="Proteomes" id="UP000009073">
    <property type="component" value="Chromosome"/>
</dbReference>
<protein>
    <submittedName>
        <fullName evidence="8">FAD-dependent pyridine nucleotide-disulphide oxidoreductase</fullName>
    </submittedName>
</protein>
<organism evidence="8 9">
    <name type="scientific">Tolumonas auensis (strain DSM 9187 / NBRC 110442 / TA 4)</name>
    <dbReference type="NCBI Taxonomy" id="595494"/>
    <lineage>
        <taxon>Bacteria</taxon>
        <taxon>Pseudomonadati</taxon>
        <taxon>Pseudomonadota</taxon>
        <taxon>Gammaproteobacteria</taxon>
        <taxon>Aeromonadales</taxon>
        <taxon>Aeromonadaceae</taxon>
        <taxon>Tolumonas</taxon>
    </lineage>
</organism>
<dbReference type="RefSeq" id="WP_012728546.1">
    <property type="nucleotide sequence ID" value="NC_012691.1"/>
</dbReference>
<dbReference type="PROSITE" id="PS50206">
    <property type="entry name" value="RHODANESE_3"/>
    <property type="match status" value="1"/>
</dbReference>
<comment type="similarity">
    <text evidence="2">Belongs to the class-III pyridine nucleotide-disulfide oxidoreductase family.</text>
</comment>
<dbReference type="SUPFAM" id="SSF52821">
    <property type="entry name" value="Rhodanese/Cell cycle control phosphatase"/>
    <property type="match status" value="1"/>
</dbReference>
<dbReference type="EMBL" id="CP001616">
    <property type="protein sequence ID" value="ACQ91947.1"/>
    <property type="molecule type" value="Genomic_DNA"/>
</dbReference>
<dbReference type="PRINTS" id="PR00411">
    <property type="entry name" value="PNDRDTASEI"/>
</dbReference>
<accession>C4L8S7</accession>
<dbReference type="InterPro" id="IPR023753">
    <property type="entry name" value="FAD/NAD-binding_dom"/>
</dbReference>
<feature type="domain" description="Rhodanese" evidence="7">
    <location>
        <begin position="483"/>
        <end position="567"/>
    </location>
</feature>
<keyword evidence="3" id="KW-0285">Flavoprotein</keyword>
<gene>
    <name evidence="8" type="ordered locus">Tola_0317</name>
</gene>
<evidence type="ECO:0000256" key="5">
    <source>
        <dbReference type="ARBA" id="ARBA00023002"/>
    </source>
</evidence>
<dbReference type="AlphaFoldDB" id="C4L8S7"/>
<dbReference type="PANTHER" id="PTHR43429">
    <property type="entry name" value="PYRIDINE NUCLEOTIDE-DISULFIDE OXIDOREDUCTASE DOMAIN-CONTAINING"/>
    <property type="match status" value="1"/>
</dbReference>
<dbReference type="Pfam" id="PF02852">
    <property type="entry name" value="Pyr_redox_dim"/>
    <property type="match status" value="1"/>
</dbReference>
<evidence type="ECO:0000313" key="9">
    <source>
        <dbReference type="Proteomes" id="UP000009073"/>
    </source>
</evidence>
<reference evidence="8 9" key="2">
    <citation type="journal article" date="2011" name="Stand. Genomic Sci.">
        <title>Complete genome sequence of Tolumonas auensis type strain (TA 4).</title>
        <authorList>
            <person name="Chertkov O."/>
            <person name="Copeland A."/>
            <person name="Lucas S."/>
            <person name="Lapidus A."/>
            <person name="Berry K.W."/>
            <person name="Detter J.C."/>
            <person name="Del Rio T.G."/>
            <person name="Hammon N."/>
            <person name="Dalin E."/>
            <person name="Tice H."/>
            <person name="Pitluck S."/>
            <person name="Richardson P."/>
            <person name="Bruce D."/>
            <person name="Goodwin L."/>
            <person name="Han C."/>
            <person name="Tapia R."/>
            <person name="Saunders E."/>
            <person name="Schmutz J."/>
            <person name="Brettin T."/>
            <person name="Larimer F."/>
            <person name="Land M."/>
            <person name="Hauser L."/>
            <person name="Spring S."/>
            <person name="Rohde M."/>
            <person name="Kyrpides N.C."/>
            <person name="Ivanova N."/>
            <person name="Goker M."/>
            <person name="Beller H.R."/>
            <person name="Klenk H.P."/>
            <person name="Woyke T."/>
        </authorList>
    </citation>
    <scope>NUCLEOTIDE SEQUENCE [LARGE SCALE GENOMIC DNA]</scope>
    <source>
        <strain evidence="9">DSM 9187 / TA4</strain>
    </source>
</reference>
<dbReference type="SMART" id="SM00450">
    <property type="entry name" value="RHOD"/>
    <property type="match status" value="1"/>
</dbReference>